<dbReference type="EMBL" id="AQFL01000027">
    <property type="protein sequence ID" value="EOR03405.1"/>
    <property type="molecule type" value="Genomic_DNA"/>
</dbReference>
<gene>
    <name evidence="1" type="ORF">F896_03517</name>
</gene>
<comment type="caution">
    <text evidence="1">The sequence shown here is derived from an EMBL/GenBank/DDBJ whole genome shotgun (WGS) entry which is preliminary data.</text>
</comment>
<accession>R9AMY3</accession>
<proteinExistence type="predicted"/>
<protein>
    <submittedName>
        <fullName evidence="1">Uncharacterized protein</fullName>
    </submittedName>
</protein>
<name>R9AMY3_9GAMM</name>
<sequence length="37" mass="4566">MSDMLMVRIDDQQKNLKQEDLRKEHDDANNTWKRFIC</sequence>
<evidence type="ECO:0000313" key="2">
    <source>
        <dbReference type="Proteomes" id="UP000016203"/>
    </source>
</evidence>
<evidence type="ECO:0000313" key="1">
    <source>
        <dbReference type="EMBL" id="EOR03405.1"/>
    </source>
</evidence>
<dbReference type="AlphaFoldDB" id="R9AMY3"/>
<dbReference type="HOGENOM" id="CLU_3338987_0_0_6"/>
<reference evidence="1 2" key="1">
    <citation type="submission" date="2013-03" db="EMBL/GenBank/DDBJ databases">
        <title>The Genome Sequence of Acinetobacter sp. CIP 110321.</title>
        <authorList>
            <consortium name="The Broad Institute Genome Sequencing Platform"/>
            <consortium name="The Broad Institute Genome Sequencing Center for Infectious Disease"/>
            <person name="Cerqueira G."/>
            <person name="Feldgarden M."/>
            <person name="Courvalin P."/>
            <person name="Perichon B."/>
            <person name="Grillot-Courvalin C."/>
            <person name="Clermont D."/>
            <person name="Rocha E."/>
            <person name="Yoon E.-J."/>
            <person name="Nemec A."/>
            <person name="Walker B."/>
            <person name="Young S.K."/>
            <person name="Zeng Q."/>
            <person name="Gargeya S."/>
            <person name="Fitzgerald M."/>
            <person name="Haas B."/>
            <person name="Abouelleil A."/>
            <person name="Alvarado L."/>
            <person name="Arachchi H.M."/>
            <person name="Berlin A.M."/>
            <person name="Chapman S.B."/>
            <person name="Dewar J."/>
            <person name="Goldberg J."/>
            <person name="Griggs A."/>
            <person name="Gujja S."/>
            <person name="Hansen M."/>
            <person name="Howarth C."/>
            <person name="Imamovic A."/>
            <person name="Larimer J."/>
            <person name="McCowan C."/>
            <person name="Murphy C."/>
            <person name="Neiman D."/>
            <person name="Pearson M."/>
            <person name="Priest M."/>
            <person name="Roberts A."/>
            <person name="Saif S."/>
            <person name="Shea T."/>
            <person name="Sisk P."/>
            <person name="Sykes S."/>
            <person name="Wortman J."/>
            <person name="Nusbaum C."/>
            <person name="Birren B."/>
        </authorList>
    </citation>
    <scope>NUCLEOTIDE SEQUENCE [LARGE SCALE GENOMIC DNA]</scope>
    <source>
        <strain evidence="1 2">CIP 110321</strain>
    </source>
</reference>
<organism evidence="1 2">
    <name type="scientific">Acinetobacter genomosp. 15BJ</name>
    <dbReference type="NCBI Taxonomy" id="106651"/>
    <lineage>
        <taxon>Bacteria</taxon>
        <taxon>Pseudomonadati</taxon>
        <taxon>Pseudomonadota</taxon>
        <taxon>Gammaproteobacteria</taxon>
        <taxon>Moraxellales</taxon>
        <taxon>Moraxellaceae</taxon>
        <taxon>Acinetobacter</taxon>
    </lineage>
</organism>
<dbReference type="Proteomes" id="UP000016203">
    <property type="component" value="Unassembled WGS sequence"/>
</dbReference>
<dbReference type="PATRIC" id="fig|1217699.3.peg.3435"/>